<keyword evidence="1" id="KW-0812">Transmembrane</keyword>
<evidence type="ECO:0000313" key="2">
    <source>
        <dbReference type="EMBL" id="GAA4390462.1"/>
    </source>
</evidence>
<dbReference type="RefSeq" id="WP_159898559.1">
    <property type="nucleotide sequence ID" value="NZ_BAABFX010000013.1"/>
</dbReference>
<dbReference type="EMBL" id="BAABFX010000013">
    <property type="protein sequence ID" value="GAA4390462.1"/>
    <property type="molecule type" value="Genomic_DNA"/>
</dbReference>
<feature type="transmembrane region" description="Helical" evidence="1">
    <location>
        <begin position="44"/>
        <end position="63"/>
    </location>
</feature>
<proteinExistence type="predicted"/>
<keyword evidence="1" id="KW-0472">Membrane</keyword>
<keyword evidence="3" id="KW-1185">Reference proteome</keyword>
<sequence length="64" mass="6586">MAHNTSGLPPLDIEPFDPAPLYAAANSPERRVDPARERARSLRALGLALALAAVGVLAAVLALG</sequence>
<organism evidence="2 3">
    <name type="scientific">Ornithinibacter aureus</name>
    <dbReference type="NCBI Taxonomy" id="622664"/>
    <lineage>
        <taxon>Bacteria</taxon>
        <taxon>Bacillati</taxon>
        <taxon>Actinomycetota</taxon>
        <taxon>Actinomycetes</taxon>
        <taxon>Micrococcales</taxon>
        <taxon>Intrasporangiaceae</taxon>
        <taxon>Ornithinibacter</taxon>
    </lineage>
</organism>
<reference evidence="3" key="1">
    <citation type="journal article" date="2019" name="Int. J. Syst. Evol. Microbiol.">
        <title>The Global Catalogue of Microorganisms (GCM) 10K type strain sequencing project: providing services to taxonomists for standard genome sequencing and annotation.</title>
        <authorList>
            <consortium name="The Broad Institute Genomics Platform"/>
            <consortium name="The Broad Institute Genome Sequencing Center for Infectious Disease"/>
            <person name="Wu L."/>
            <person name="Ma J."/>
        </authorList>
    </citation>
    <scope>NUCLEOTIDE SEQUENCE [LARGE SCALE GENOMIC DNA]</scope>
    <source>
        <strain evidence="3">JCM 17738</strain>
    </source>
</reference>
<dbReference type="Proteomes" id="UP001500390">
    <property type="component" value="Unassembled WGS sequence"/>
</dbReference>
<evidence type="ECO:0000313" key="3">
    <source>
        <dbReference type="Proteomes" id="UP001500390"/>
    </source>
</evidence>
<keyword evidence="1" id="KW-1133">Transmembrane helix</keyword>
<gene>
    <name evidence="2" type="ORF">GCM10023153_07550</name>
</gene>
<name>A0ABP8JGU9_9MICO</name>
<evidence type="ECO:0000256" key="1">
    <source>
        <dbReference type="SAM" id="Phobius"/>
    </source>
</evidence>
<accession>A0ABP8JGU9</accession>
<protein>
    <submittedName>
        <fullName evidence="2">Uncharacterized protein</fullName>
    </submittedName>
</protein>
<comment type="caution">
    <text evidence="2">The sequence shown here is derived from an EMBL/GenBank/DDBJ whole genome shotgun (WGS) entry which is preliminary data.</text>
</comment>